<evidence type="ECO:0000313" key="1">
    <source>
        <dbReference type="EMBL" id="KAJ3176638.1"/>
    </source>
</evidence>
<dbReference type="AlphaFoldDB" id="A0AAD5TMZ9"/>
<sequence>MNKNIRSLARYDWTMEGEEISSWGRFWKDLGASEEADLNGRQNRRKRKAAADDELTEGVQSIRTKVARRSAAKESGWWTVLKSGAFSQIPTGPARPWIDILAELGQAASTSDPDRTSILDLRTRSADLARIPPSIFKEYSGAVDEEFAFGFTEQGRQCLGNIFSALSMIDLADWENHLVTLDVPESPICKHLTEMVKLTLPAFCRAFVTKASDKTVLEAQHLHTYVHPLFREAFFRFGQKARWECGEISSDYFVQRTKADGVGVFPGRDAFPLAYFEGSRPVPTKDKADADSQKILQNLVTALDGTIKTLASTRRRVPHGMRIFGAQSIAMEVITSMLEYNDGVLFLHEIDQAHVPVNEGEVMLFVNLYELVCSFAMAVGKTIIELNKAQAKTVRPSRKSHLQTVYALAQKGE</sequence>
<keyword evidence="2" id="KW-1185">Reference proteome</keyword>
<comment type="caution">
    <text evidence="1">The sequence shown here is derived from an EMBL/GenBank/DDBJ whole genome shotgun (WGS) entry which is preliminary data.</text>
</comment>
<dbReference type="Proteomes" id="UP001212152">
    <property type="component" value="Unassembled WGS sequence"/>
</dbReference>
<name>A0AAD5TMZ9_9FUNG</name>
<reference evidence="1" key="1">
    <citation type="submission" date="2020-05" db="EMBL/GenBank/DDBJ databases">
        <title>Phylogenomic resolution of chytrid fungi.</title>
        <authorList>
            <person name="Stajich J.E."/>
            <person name="Amses K."/>
            <person name="Simmons R."/>
            <person name="Seto K."/>
            <person name="Myers J."/>
            <person name="Bonds A."/>
            <person name="Quandt C.A."/>
            <person name="Barry K."/>
            <person name="Liu P."/>
            <person name="Grigoriev I."/>
            <person name="Longcore J.E."/>
            <person name="James T.Y."/>
        </authorList>
    </citation>
    <scope>NUCLEOTIDE SEQUENCE</scope>
    <source>
        <strain evidence="1">JEL0379</strain>
    </source>
</reference>
<evidence type="ECO:0000313" key="2">
    <source>
        <dbReference type="Proteomes" id="UP001212152"/>
    </source>
</evidence>
<gene>
    <name evidence="1" type="ORF">HDU87_004966</name>
</gene>
<dbReference type="EMBL" id="JADGJQ010000039">
    <property type="protein sequence ID" value="KAJ3176638.1"/>
    <property type="molecule type" value="Genomic_DNA"/>
</dbReference>
<accession>A0AAD5TMZ9</accession>
<organism evidence="1 2">
    <name type="scientific">Geranomyces variabilis</name>
    <dbReference type="NCBI Taxonomy" id="109894"/>
    <lineage>
        <taxon>Eukaryota</taxon>
        <taxon>Fungi</taxon>
        <taxon>Fungi incertae sedis</taxon>
        <taxon>Chytridiomycota</taxon>
        <taxon>Chytridiomycota incertae sedis</taxon>
        <taxon>Chytridiomycetes</taxon>
        <taxon>Spizellomycetales</taxon>
        <taxon>Powellomycetaceae</taxon>
        <taxon>Geranomyces</taxon>
    </lineage>
</organism>
<proteinExistence type="predicted"/>
<protein>
    <submittedName>
        <fullName evidence="1">Uncharacterized protein</fullName>
    </submittedName>
</protein>